<sequence length="248" mass="25794">MGRLDGKVAFVTGAGGGIGRATCERFLAEGARVVAADISREAAEMAVESRPDNAVAVSCDVTENDSVSEALRTGLEAFGRLTTLCQFAGGSSLADAPLLEAKEEEFWRAVKLDLFGTFNVAKQALPELIKASPGSIVNTTSIVAVKAVPGFDCYTSAKGGIISLTRSMAAEYASFGIRVNAIAPGITLSPRVEARAGVTDPDAPLVRQHLLGLVEPIDVAHLAVYLASEESRVVTGQILQVDSGATLC</sequence>
<dbReference type="InterPro" id="IPR002347">
    <property type="entry name" value="SDR_fam"/>
</dbReference>
<dbReference type="GO" id="GO:0016491">
    <property type="term" value="F:oxidoreductase activity"/>
    <property type="evidence" value="ECO:0007669"/>
    <property type="project" value="UniProtKB-KW"/>
</dbReference>
<name>A0A3N0GJF9_9ACTN</name>
<comment type="caution">
    <text evidence="3">The sequence shown here is derived from an EMBL/GenBank/DDBJ whole genome shotgun (WGS) entry which is preliminary data.</text>
</comment>
<evidence type="ECO:0000313" key="3">
    <source>
        <dbReference type="EMBL" id="RNM12248.1"/>
    </source>
</evidence>
<dbReference type="PROSITE" id="PS00061">
    <property type="entry name" value="ADH_SHORT"/>
    <property type="match status" value="1"/>
</dbReference>
<dbReference type="PRINTS" id="PR00081">
    <property type="entry name" value="GDHRDH"/>
</dbReference>
<dbReference type="OrthoDB" id="517007at2"/>
<dbReference type="AlphaFoldDB" id="A0A3N0GJF9"/>
<proteinExistence type="inferred from homology"/>
<reference evidence="3 4" key="1">
    <citation type="submission" date="2018-11" db="EMBL/GenBank/DDBJ databases">
        <authorList>
            <person name="Li F."/>
        </authorList>
    </citation>
    <scope>NUCLEOTIDE SEQUENCE [LARGE SCALE GENOMIC DNA]</scope>
    <source>
        <strain evidence="3 4">Gsoil 818</strain>
    </source>
</reference>
<evidence type="ECO:0000256" key="2">
    <source>
        <dbReference type="ARBA" id="ARBA00023002"/>
    </source>
</evidence>
<dbReference type="Pfam" id="PF13561">
    <property type="entry name" value="adh_short_C2"/>
    <property type="match status" value="1"/>
</dbReference>
<dbReference type="PANTHER" id="PTHR24321:SF8">
    <property type="entry name" value="ESTRADIOL 17-BETA-DEHYDROGENASE 8-RELATED"/>
    <property type="match status" value="1"/>
</dbReference>
<gene>
    <name evidence="3" type="ORF">EFL26_20395</name>
</gene>
<keyword evidence="4" id="KW-1185">Reference proteome</keyword>
<dbReference type="Gene3D" id="3.40.50.720">
    <property type="entry name" value="NAD(P)-binding Rossmann-like Domain"/>
    <property type="match status" value="1"/>
</dbReference>
<dbReference type="InterPro" id="IPR036291">
    <property type="entry name" value="NAD(P)-bd_dom_sf"/>
</dbReference>
<comment type="similarity">
    <text evidence="1">Belongs to the short-chain dehydrogenases/reductases (SDR) family.</text>
</comment>
<dbReference type="Proteomes" id="UP000279994">
    <property type="component" value="Unassembled WGS sequence"/>
</dbReference>
<dbReference type="EMBL" id="RJSF01000046">
    <property type="protein sequence ID" value="RNM12248.1"/>
    <property type="molecule type" value="Genomic_DNA"/>
</dbReference>
<evidence type="ECO:0000256" key="1">
    <source>
        <dbReference type="ARBA" id="ARBA00006484"/>
    </source>
</evidence>
<accession>A0A3N0GJF9</accession>
<dbReference type="PANTHER" id="PTHR24321">
    <property type="entry name" value="DEHYDROGENASES, SHORT CHAIN"/>
    <property type="match status" value="1"/>
</dbReference>
<keyword evidence="2" id="KW-0560">Oxidoreductase</keyword>
<protein>
    <submittedName>
        <fullName evidence="3">SDR family oxidoreductase</fullName>
    </submittedName>
</protein>
<dbReference type="FunFam" id="3.40.50.720:FF:000084">
    <property type="entry name" value="Short-chain dehydrogenase reductase"/>
    <property type="match status" value="1"/>
</dbReference>
<evidence type="ECO:0000313" key="4">
    <source>
        <dbReference type="Proteomes" id="UP000279994"/>
    </source>
</evidence>
<dbReference type="CDD" id="cd05233">
    <property type="entry name" value="SDR_c"/>
    <property type="match status" value="1"/>
</dbReference>
<dbReference type="InterPro" id="IPR020904">
    <property type="entry name" value="Sc_DH/Rdtase_CS"/>
</dbReference>
<organism evidence="3 4">
    <name type="scientific">Nocardioides pocheonensis</name>
    <dbReference type="NCBI Taxonomy" id="661485"/>
    <lineage>
        <taxon>Bacteria</taxon>
        <taxon>Bacillati</taxon>
        <taxon>Actinomycetota</taxon>
        <taxon>Actinomycetes</taxon>
        <taxon>Propionibacteriales</taxon>
        <taxon>Nocardioidaceae</taxon>
        <taxon>Nocardioides</taxon>
    </lineage>
</organism>
<dbReference type="PRINTS" id="PR00080">
    <property type="entry name" value="SDRFAMILY"/>
</dbReference>
<dbReference type="SUPFAM" id="SSF51735">
    <property type="entry name" value="NAD(P)-binding Rossmann-fold domains"/>
    <property type="match status" value="1"/>
</dbReference>